<feature type="domain" description="Glycosyl transferase family 4" evidence="4">
    <location>
        <begin position="25"/>
        <end position="188"/>
    </location>
</feature>
<dbReference type="Proteomes" id="UP000004848">
    <property type="component" value="Unassembled WGS sequence"/>
</dbReference>
<gene>
    <name evidence="5" type="ORF">SIAM614_21722</name>
</gene>
<evidence type="ECO:0000259" key="4">
    <source>
        <dbReference type="Pfam" id="PF12000"/>
    </source>
</evidence>
<evidence type="ECO:0000313" key="5">
    <source>
        <dbReference type="EMBL" id="EAV40550.1"/>
    </source>
</evidence>
<dbReference type="GO" id="GO:0016757">
    <property type="term" value="F:glycosyltransferase activity"/>
    <property type="evidence" value="ECO:0007669"/>
    <property type="project" value="InterPro"/>
</dbReference>
<evidence type="ECO:0000256" key="2">
    <source>
        <dbReference type="SAM" id="MobiDB-lite"/>
    </source>
</evidence>
<comment type="caution">
    <text evidence="5">The sequence shown here is derived from an EMBL/GenBank/DDBJ whole genome shotgun (WGS) entry which is preliminary data.</text>
</comment>
<dbReference type="PANTHER" id="PTHR46401">
    <property type="entry name" value="GLYCOSYLTRANSFERASE WBBK-RELATED"/>
    <property type="match status" value="1"/>
</dbReference>
<dbReference type="Gene3D" id="3.40.50.2000">
    <property type="entry name" value="Glycogen Phosphorylase B"/>
    <property type="match status" value="2"/>
</dbReference>
<name>A0P379_ROSAI</name>
<proteinExistence type="predicted"/>
<evidence type="ECO:0000313" key="6">
    <source>
        <dbReference type="Proteomes" id="UP000004848"/>
    </source>
</evidence>
<sequence length="434" mass="47580">MHIVFVHRHGPGQFVHLARRLIADGWTATLICETLDRPVPGLRVLRYQASHHQAGGAGGRPSVPYIEAGRKVADILHRLSLAGRKPDMVMGHIGWGGMMFVKDALPDVPAIGFCEYYFQPQGGDAGFAPSDETTLQQRQIMRLRNAIQLSTLEQLDAGISPTAWQRSRYPAEYQSKIIVQHEGIDTTRARPDAMAGFRLSDGRYLSAGDPVVTFAARDLEPYRGFPQFMEAAAQVARNNPDATFVVAGGDGVSYGRAPSRGETWRARLLQETGLPPDRIHFLGQIPHKDLLSLFQVSAAHVYLTYPFVLSWSFLEAMACEAPVIASKTAPVQEVVRDGVNGRLVDFWDTGAIAAEVCSALQAPADRQAMRRAARRTVVSRYELSGCVLRLQALLTKLSSRSAQPHTAHGPIRTGPIKTGSATSRHTPGPHWSRV</sequence>
<dbReference type="SUPFAM" id="SSF53756">
    <property type="entry name" value="UDP-Glycosyltransferase/glycogen phosphorylase"/>
    <property type="match status" value="1"/>
</dbReference>
<dbReference type="PANTHER" id="PTHR46401:SF2">
    <property type="entry name" value="GLYCOSYLTRANSFERASE WBBK-RELATED"/>
    <property type="match status" value="1"/>
</dbReference>
<organism evidence="5 6">
    <name type="scientific">Roseibium aggregatum (strain ATCC 25650 / DSM 13394 / JCM 20685 / NBRC 16684 / NCIMB 2208 / IAM 12614 / B1)</name>
    <name type="common">Stappia aggregata</name>
    <dbReference type="NCBI Taxonomy" id="384765"/>
    <lineage>
        <taxon>Bacteria</taxon>
        <taxon>Pseudomonadati</taxon>
        <taxon>Pseudomonadota</taxon>
        <taxon>Alphaproteobacteria</taxon>
        <taxon>Hyphomicrobiales</taxon>
        <taxon>Stappiaceae</taxon>
        <taxon>Roseibium</taxon>
    </lineage>
</organism>
<evidence type="ECO:0000259" key="3">
    <source>
        <dbReference type="Pfam" id="PF00534"/>
    </source>
</evidence>
<dbReference type="InterPro" id="IPR001296">
    <property type="entry name" value="Glyco_trans_1"/>
</dbReference>
<keyword evidence="1 5" id="KW-0808">Transferase</keyword>
<accession>A0P379</accession>
<feature type="region of interest" description="Disordered" evidence="2">
    <location>
        <begin position="401"/>
        <end position="434"/>
    </location>
</feature>
<dbReference type="eggNOG" id="COG0438">
    <property type="taxonomic scope" value="Bacteria"/>
</dbReference>
<dbReference type="GO" id="GO:0009103">
    <property type="term" value="P:lipopolysaccharide biosynthetic process"/>
    <property type="evidence" value="ECO:0007669"/>
    <property type="project" value="TreeGrafter"/>
</dbReference>
<evidence type="ECO:0000256" key="1">
    <source>
        <dbReference type="ARBA" id="ARBA00022679"/>
    </source>
</evidence>
<reference evidence="5 6" key="1">
    <citation type="submission" date="2006-05" db="EMBL/GenBank/DDBJ databases">
        <authorList>
            <person name="King G."/>
            <person name="Ferriera S."/>
            <person name="Johnson J."/>
            <person name="Kravitz S."/>
            <person name="Beeson K."/>
            <person name="Sutton G."/>
            <person name="Rogers Y.-H."/>
            <person name="Friedman R."/>
            <person name="Frazier M."/>
            <person name="Venter J.C."/>
        </authorList>
    </citation>
    <scope>NUCLEOTIDE SEQUENCE [LARGE SCALE GENOMIC DNA]</scope>
    <source>
        <strain evidence="6">ATCC 25650 / DSM 13394 / JCM 20685 / NBRC 16684 / NCIMB 2208 / IAM 12614 / B1</strain>
    </source>
</reference>
<dbReference type="Pfam" id="PF12000">
    <property type="entry name" value="Glyco_trans_4_3"/>
    <property type="match status" value="1"/>
</dbReference>
<dbReference type="AlphaFoldDB" id="A0P379"/>
<dbReference type="InterPro" id="IPR022623">
    <property type="entry name" value="Glyco_trans_4"/>
</dbReference>
<dbReference type="EMBL" id="AAUW01000029">
    <property type="protein sequence ID" value="EAV40550.1"/>
    <property type="molecule type" value="Genomic_DNA"/>
</dbReference>
<dbReference type="RefSeq" id="WP_006939973.1">
    <property type="nucleotide sequence ID" value="NZ_AAUW01000029.1"/>
</dbReference>
<dbReference type="GeneID" id="68849809"/>
<dbReference type="OrthoDB" id="9793726at2"/>
<dbReference type="Pfam" id="PF00534">
    <property type="entry name" value="Glycos_transf_1"/>
    <property type="match status" value="1"/>
</dbReference>
<protein>
    <submittedName>
        <fullName evidence="5">Putative glycosyltransferase, forming alpha-glycosyl linkages protein</fullName>
    </submittedName>
</protein>
<feature type="domain" description="Glycosyl transferase family 1" evidence="3">
    <location>
        <begin position="208"/>
        <end position="375"/>
    </location>
</feature>